<dbReference type="EMBL" id="CADIKK010000011">
    <property type="protein sequence ID" value="CAB3788873.1"/>
    <property type="molecule type" value="Genomic_DNA"/>
</dbReference>
<sequence>MANPARTIAVQAPLAKPGHLSHLERPNYDFARYVASKVVAAKLGTH</sequence>
<proteinExistence type="predicted"/>
<protein>
    <submittedName>
        <fullName evidence="1">Uncharacterized protein</fullName>
    </submittedName>
</protein>
<dbReference type="Proteomes" id="UP000494365">
    <property type="component" value="Unassembled WGS sequence"/>
</dbReference>
<dbReference type="RefSeq" id="WP_175149960.1">
    <property type="nucleotide sequence ID" value="NZ_CADIKK010000011.1"/>
</dbReference>
<evidence type="ECO:0000313" key="1">
    <source>
        <dbReference type="EMBL" id="CAB3788873.1"/>
    </source>
</evidence>
<gene>
    <name evidence="1" type="ORF">LMG28614_02778</name>
</gene>
<dbReference type="AlphaFoldDB" id="A0A6S7CFX8"/>
<reference evidence="1 2" key="1">
    <citation type="submission" date="2020-04" db="EMBL/GenBank/DDBJ databases">
        <authorList>
            <person name="De Canck E."/>
        </authorList>
    </citation>
    <scope>NUCLEOTIDE SEQUENCE [LARGE SCALE GENOMIC DNA]</scope>
    <source>
        <strain evidence="1 2">LMG 28614</strain>
    </source>
</reference>
<evidence type="ECO:0000313" key="2">
    <source>
        <dbReference type="Proteomes" id="UP000494365"/>
    </source>
</evidence>
<name>A0A6S7CFX8_9BURK</name>
<accession>A0A6S7CFX8</accession>
<organism evidence="1 2">
    <name type="scientific">Paraburkholderia ultramafica</name>
    <dbReference type="NCBI Taxonomy" id="1544867"/>
    <lineage>
        <taxon>Bacteria</taxon>
        <taxon>Pseudomonadati</taxon>
        <taxon>Pseudomonadota</taxon>
        <taxon>Betaproteobacteria</taxon>
        <taxon>Burkholderiales</taxon>
        <taxon>Burkholderiaceae</taxon>
        <taxon>Paraburkholderia</taxon>
    </lineage>
</organism>
<keyword evidence="2" id="KW-1185">Reference proteome</keyword>